<protein>
    <submittedName>
        <fullName evidence="2">Uncharacterized protein DUF4037</fullName>
    </submittedName>
</protein>
<proteinExistence type="predicted"/>
<dbReference type="Proteomes" id="UP000295818">
    <property type="component" value="Unassembled WGS sequence"/>
</dbReference>
<evidence type="ECO:0000259" key="1">
    <source>
        <dbReference type="Pfam" id="PF13228"/>
    </source>
</evidence>
<comment type="caution">
    <text evidence="2">The sequence shown here is derived from an EMBL/GenBank/DDBJ whole genome shotgun (WGS) entry which is preliminary data.</text>
</comment>
<evidence type="ECO:0000313" key="3">
    <source>
        <dbReference type="Proteomes" id="UP000295818"/>
    </source>
</evidence>
<dbReference type="RefSeq" id="WP_199240035.1">
    <property type="nucleotide sequence ID" value="NZ_SLWM01000013.1"/>
</dbReference>
<accession>A0ABY2BEJ5</accession>
<feature type="domain" description="DUF4037" evidence="1">
    <location>
        <begin position="121"/>
        <end position="218"/>
    </location>
</feature>
<dbReference type="Pfam" id="PF13228">
    <property type="entry name" value="DUF4037"/>
    <property type="match status" value="1"/>
</dbReference>
<reference evidence="2 3" key="1">
    <citation type="journal article" date="2015" name="Stand. Genomic Sci.">
        <title>Genomic Encyclopedia of Bacterial and Archaeal Type Strains, Phase III: the genomes of soil and plant-associated and newly described type strains.</title>
        <authorList>
            <person name="Whitman W.B."/>
            <person name="Woyke T."/>
            <person name="Klenk H.P."/>
            <person name="Zhou Y."/>
            <person name="Lilburn T.G."/>
            <person name="Beck B.J."/>
            <person name="De Vos P."/>
            <person name="Vandamme P."/>
            <person name="Eisen J.A."/>
            <person name="Garrity G."/>
            <person name="Hugenholtz P."/>
            <person name="Kyrpides N.C."/>
        </authorList>
    </citation>
    <scope>NUCLEOTIDE SEQUENCE [LARGE SCALE GENOMIC DNA]</scope>
    <source>
        <strain evidence="2 3">VKM Ac-2538</strain>
    </source>
</reference>
<name>A0ABY2BEJ5_9ACTN</name>
<organism evidence="2 3">
    <name type="scientific">Kribbella orskensis</name>
    <dbReference type="NCBI Taxonomy" id="2512216"/>
    <lineage>
        <taxon>Bacteria</taxon>
        <taxon>Bacillati</taxon>
        <taxon>Actinomycetota</taxon>
        <taxon>Actinomycetes</taxon>
        <taxon>Propionibacteriales</taxon>
        <taxon>Kribbellaceae</taxon>
        <taxon>Kribbella</taxon>
    </lineage>
</organism>
<sequence length="336" mass="38609">MSAFVPGLELSRRFYLEAVLPILAAEFPSLPHSAALLGRGSEVLGFDDEMSGDHNWEPRVLLFVRDDDQARQGEAIAETLRQQVPPRFADRPTDYGIHTVRGYFLDHLDFDVDREIEARDWLTLPEQRLRMITAGAVYHDEVGLEAVRDRFAYYPHDVWLYLLVAGWWRVHPEVNLVGRAGFVGDELGSAVIASRLVHDLMRLCFLMERQYAPYSKWFGTAFSRLACAADLSPILRKVLRAETWPEREEALTAAYELVAAMHNALQITPPVSTDVEQMWNRPFKVFWGDFPGTLSAQIEDPAVKQLAERWPVGDIDQLREVLWNPRYRSQLLRLFD</sequence>
<gene>
    <name evidence="2" type="ORF">EV644_11368</name>
</gene>
<dbReference type="EMBL" id="SLWM01000013">
    <property type="protein sequence ID" value="TCO17838.1"/>
    <property type="molecule type" value="Genomic_DNA"/>
</dbReference>
<evidence type="ECO:0000313" key="2">
    <source>
        <dbReference type="EMBL" id="TCO17838.1"/>
    </source>
</evidence>
<keyword evidence="3" id="KW-1185">Reference proteome</keyword>
<dbReference type="InterPro" id="IPR025117">
    <property type="entry name" value="DUF4037"/>
</dbReference>